<dbReference type="SUPFAM" id="SSF53300">
    <property type="entry name" value="vWA-like"/>
    <property type="match status" value="1"/>
</dbReference>
<dbReference type="InterPro" id="IPR036465">
    <property type="entry name" value="vWFA_dom_sf"/>
</dbReference>
<dbReference type="EMBL" id="CADCVQ010000005">
    <property type="protein sequence ID" value="CAA9471288.1"/>
    <property type="molecule type" value="Genomic_DNA"/>
</dbReference>
<feature type="domain" description="DUF58" evidence="1">
    <location>
        <begin position="183"/>
        <end position="361"/>
    </location>
</feature>
<reference evidence="2" key="1">
    <citation type="submission" date="2020-02" db="EMBL/GenBank/DDBJ databases">
        <authorList>
            <person name="Meier V. D."/>
        </authorList>
    </citation>
    <scope>NUCLEOTIDE SEQUENCE</scope>
    <source>
        <strain evidence="2">AVDCRST_MAG67</strain>
    </source>
</reference>
<accession>A0A6J4RFF2</accession>
<dbReference type="Pfam" id="PF01882">
    <property type="entry name" value="DUF58"/>
    <property type="match status" value="1"/>
</dbReference>
<organism evidence="2">
    <name type="scientific">uncultured Solirubrobacteraceae bacterium</name>
    <dbReference type="NCBI Taxonomy" id="1162706"/>
    <lineage>
        <taxon>Bacteria</taxon>
        <taxon>Bacillati</taxon>
        <taxon>Actinomycetota</taxon>
        <taxon>Thermoleophilia</taxon>
        <taxon>Solirubrobacterales</taxon>
        <taxon>Solirubrobacteraceae</taxon>
        <taxon>environmental samples</taxon>
    </lineage>
</organism>
<dbReference type="AlphaFoldDB" id="A0A6J4RFF2"/>
<evidence type="ECO:0000259" key="1">
    <source>
        <dbReference type="Pfam" id="PF01882"/>
    </source>
</evidence>
<gene>
    <name evidence="2" type="ORF">AVDCRST_MAG67-44</name>
</gene>
<proteinExistence type="predicted"/>
<dbReference type="InterPro" id="IPR002881">
    <property type="entry name" value="DUF58"/>
</dbReference>
<dbReference type="PANTHER" id="PTHR33608">
    <property type="entry name" value="BLL2464 PROTEIN"/>
    <property type="match status" value="1"/>
</dbReference>
<sequence length="421" mass="44477">MSPTPRAAAVLAAIALLAVVLGPVAAVLLTAALAGALIADAVAARRPPRAQRRVPAIVARGVPAALTVTLPDPSALRGRRSRVRQATVGEIEIAPQESDGGLEAQLVARRRGRWVIPPAAVRVAGPLGLATWDHRAGGASELLVYPDLPAARRLALAVRSGAFRESGRRSRGPLGLGTEFESIREYLPDDDIRQVNWPATARLGRPMSNQYRVEQDRDVICVLDCGRLMAAPLSGGATRLDAAIDAATAVGLVADELGDRCGTVAFDARVHRRLAPRRRGGDALVRAVYDLQPAAVDSDYELAFRNVASSKRALVIVFTDLIEEVAARSLVTAVPVLARRHEVVVAGVVDPDLEAALRPSGARVHDLDVYRAAAALDMLAARERAAARVRGAGARVLETAPPDLARACVAAYLSAKARARL</sequence>
<name>A0A6J4RFF2_9ACTN</name>
<evidence type="ECO:0000313" key="2">
    <source>
        <dbReference type="EMBL" id="CAA9471288.1"/>
    </source>
</evidence>
<dbReference type="PANTHER" id="PTHR33608:SF3">
    <property type="entry name" value="SLR2013 PROTEIN"/>
    <property type="match status" value="1"/>
</dbReference>
<protein>
    <recommendedName>
        <fullName evidence="1">DUF58 domain-containing protein</fullName>
    </recommendedName>
</protein>